<dbReference type="PRINTS" id="PR00038">
    <property type="entry name" value="HTHLUXR"/>
</dbReference>
<dbReference type="EMBL" id="JAVAMQ010000003">
    <property type="protein sequence ID" value="MDP5306461.1"/>
    <property type="molecule type" value="Genomic_DNA"/>
</dbReference>
<gene>
    <name evidence="5" type="ORF">Q5Y72_05090</name>
</gene>
<dbReference type="RefSeq" id="WP_305962309.1">
    <property type="nucleotide sequence ID" value="NZ_JAVAMQ010000003.1"/>
</dbReference>
<evidence type="ECO:0000256" key="1">
    <source>
        <dbReference type="ARBA" id="ARBA00023015"/>
    </source>
</evidence>
<evidence type="ECO:0000259" key="4">
    <source>
        <dbReference type="PROSITE" id="PS50043"/>
    </source>
</evidence>
<dbReference type="Pfam" id="PF03472">
    <property type="entry name" value="Autoind_bind"/>
    <property type="match status" value="1"/>
</dbReference>
<evidence type="ECO:0000313" key="6">
    <source>
        <dbReference type="Proteomes" id="UP001224997"/>
    </source>
</evidence>
<dbReference type="PANTHER" id="PTHR44688">
    <property type="entry name" value="DNA-BINDING TRANSCRIPTIONAL ACTIVATOR DEVR_DOSR"/>
    <property type="match status" value="1"/>
</dbReference>
<evidence type="ECO:0000313" key="5">
    <source>
        <dbReference type="EMBL" id="MDP5306461.1"/>
    </source>
</evidence>
<dbReference type="InterPro" id="IPR016032">
    <property type="entry name" value="Sig_transdc_resp-reg_C-effctor"/>
</dbReference>
<dbReference type="SUPFAM" id="SSF75516">
    <property type="entry name" value="Pheromone-binding domain of LuxR-like quorum-sensing transcription factors"/>
    <property type="match status" value="1"/>
</dbReference>
<dbReference type="Pfam" id="PF00196">
    <property type="entry name" value="GerE"/>
    <property type="match status" value="1"/>
</dbReference>
<protein>
    <submittedName>
        <fullName evidence="5">Autoinducer binding domain-containing protein</fullName>
    </submittedName>
</protein>
<dbReference type="InterPro" id="IPR005143">
    <property type="entry name" value="TF_LuxR_autoind-bd_dom"/>
</dbReference>
<dbReference type="Gene3D" id="3.30.450.80">
    <property type="entry name" value="Transcription factor LuxR-like, autoinducer-binding domain"/>
    <property type="match status" value="1"/>
</dbReference>
<dbReference type="CDD" id="cd06170">
    <property type="entry name" value="LuxR_C_like"/>
    <property type="match status" value="1"/>
</dbReference>
<keyword evidence="3" id="KW-0804">Transcription</keyword>
<dbReference type="InterPro" id="IPR036693">
    <property type="entry name" value="TF_LuxR_autoind-bd_dom_sf"/>
</dbReference>
<evidence type="ECO:0000256" key="3">
    <source>
        <dbReference type="ARBA" id="ARBA00023163"/>
    </source>
</evidence>
<comment type="caution">
    <text evidence="5">The sequence shown here is derived from an EMBL/GenBank/DDBJ whole genome shotgun (WGS) entry which is preliminary data.</text>
</comment>
<dbReference type="InterPro" id="IPR036388">
    <property type="entry name" value="WH-like_DNA-bd_sf"/>
</dbReference>
<dbReference type="PROSITE" id="PS50043">
    <property type="entry name" value="HTH_LUXR_2"/>
    <property type="match status" value="1"/>
</dbReference>
<dbReference type="SUPFAM" id="SSF46894">
    <property type="entry name" value="C-terminal effector domain of the bipartite response regulators"/>
    <property type="match status" value="1"/>
</dbReference>
<reference evidence="5 6" key="1">
    <citation type="submission" date="2023-08" db="EMBL/GenBank/DDBJ databases">
        <authorList>
            <person name="Park J.-S."/>
        </authorList>
    </citation>
    <scope>NUCLEOTIDE SEQUENCE [LARGE SCALE GENOMIC DNA]</scope>
    <source>
        <strain evidence="5 6">2205BS29-5</strain>
    </source>
</reference>
<dbReference type="Gene3D" id="1.10.10.10">
    <property type="entry name" value="Winged helix-like DNA-binding domain superfamily/Winged helix DNA-binding domain"/>
    <property type="match status" value="1"/>
</dbReference>
<keyword evidence="2" id="KW-0238">DNA-binding</keyword>
<feature type="domain" description="HTH luxR-type" evidence="4">
    <location>
        <begin position="175"/>
        <end position="240"/>
    </location>
</feature>
<keyword evidence="6" id="KW-1185">Reference proteome</keyword>
<accession>A0ABT9J9H3</accession>
<dbReference type="InterPro" id="IPR000792">
    <property type="entry name" value="Tscrpt_reg_LuxR_C"/>
</dbReference>
<organism evidence="5 6">
    <name type="scientific">Paracoccus spongiarum</name>
    <dbReference type="NCBI Taxonomy" id="3064387"/>
    <lineage>
        <taxon>Bacteria</taxon>
        <taxon>Pseudomonadati</taxon>
        <taxon>Pseudomonadota</taxon>
        <taxon>Alphaproteobacteria</taxon>
        <taxon>Rhodobacterales</taxon>
        <taxon>Paracoccaceae</taxon>
        <taxon>Paracoccus</taxon>
    </lineage>
</organism>
<sequence length="253" mass="27915">MSTHFLERFINADTVFDLRHAYFDAMRHFGFAQVLYAARFMASIPPEISPSPVELHSNFPPTLAEALAEQDLIAASVWSDWARQGPGSIATRSLYETAAARLDQDAALQLASAHGLAAGQVVSLRDRVLRGQGTILLVPFAGASHAEADRIWERSHREVMIHSWVLHMRMATLRHDTARVRLTTRQREVLEWKAAGKTVADIATILAVTPATVEKHLRLARDALAAGNTAQAILKAHLTHQLFVQEHAGQAGR</sequence>
<dbReference type="PANTHER" id="PTHR44688:SF25">
    <property type="entry name" value="HTH LUXR-TYPE DOMAIN-CONTAINING PROTEIN"/>
    <property type="match status" value="1"/>
</dbReference>
<keyword evidence="1" id="KW-0805">Transcription regulation</keyword>
<name>A0ABT9J9H3_9RHOB</name>
<dbReference type="SMART" id="SM00421">
    <property type="entry name" value="HTH_LUXR"/>
    <property type="match status" value="1"/>
</dbReference>
<dbReference type="Proteomes" id="UP001224997">
    <property type="component" value="Unassembled WGS sequence"/>
</dbReference>
<proteinExistence type="predicted"/>
<evidence type="ECO:0000256" key="2">
    <source>
        <dbReference type="ARBA" id="ARBA00023125"/>
    </source>
</evidence>